<feature type="domain" description="FAD-binding FR-type" evidence="14">
    <location>
        <begin position="3"/>
        <end position="100"/>
    </location>
</feature>
<dbReference type="Proteomes" id="UP000824160">
    <property type="component" value="Unassembled WGS sequence"/>
</dbReference>
<dbReference type="InterPro" id="IPR019480">
    <property type="entry name" value="Dihydroorotate_DH_Fe-S-bd"/>
</dbReference>
<dbReference type="CDD" id="cd06218">
    <property type="entry name" value="DHOD_e_trans"/>
    <property type="match status" value="1"/>
</dbReference>
<feature type="binding site" evidence="11 13">
    <location>
        <position position="227"/>
    </location>
    <ligand>
        <name>[2Fe-2S] cluster</name>
        <dbReference type="ChEBI" id="CHEBI:190135"/>
    </ligand>
</feature>
<evidence type="ECO:0000256" key="1">
    <source>
        <dbReference type="ARBA" id="ARBA00006422"/>
    </source>
</evidence>
<comment type="cofactor">
    <cofactor evidence="11 12">
        <name>FAD</name>
        <dbReference type="ChEBI" id="CHEBI:57692"/>
    </cofactor>
    <text evidence="11 12">Binds 1 FAD per subunit.</text>
</comment>
<evidence type="ECO:0000313" key="16">
    <source>
        <dbReference type="Proteomes" id="UP000824160"/>
    </source>
</evidence>
<evidence type="ECO:0000256" key="2">
    <source>
        <dbReference type="ARBA" id="ARBA00022448"/>
    </source>
</evidence>
<gene>
    <name evidence="11" type="primary">pyrK</name>
    <name evidence="15" type="ORF">IAC43_02680</name>
</gene>
<protein>
    <recommendedName>
        <fullName evidence="11">Dihydroorotate dehydrogenase B (NAD(+)), electron transfer subunit</fullName>
    </recommendedName>
    <alternativeName>
        <fullName evidence="11">Dihydroorotate oxidase B, electron transfer subunit</fullName>
    </alternativeName>
</protein>
<dbReference type="Gene3D" id="2.10.240.10">
    <property type="entry name" value="Dihydroorotate dehydrogenase, electron transfer subunit"/>
    <property type="match status" value="1"/>
</dbReference>
<keyword evidence="7 11" id="KW-0665">Pyrimidine biosynthesis</keyword>
<name>A0A9D1H7K0_9FIRM</name>
<dbReference type="GO" id="GO:0051537">
    <property type="term" value="F:2 iron, 2 sulfur cluster binding"/>
    <property type="evidence" value="ECO:0007669"/>
    <property type="project" value="UniProtKB-KW"/>
</dbReference>
<dbReference type="PANTHER" id="PTHR43513:SF3">
    <property type="entry name" value="DIHYDROOROTATE DEHYDROGENASE B (NAD(+)), ELECTRON TRANSFER SUBUNIT-RELATED"/>
    <property type="match status" value="1"/>
</dbReference>
<dbReference type="Gene3D" id="3.40.50.80">
    <property type="entry name" value="Nucleotide-binding domain of ferredoxin-NADP reductase (FNR) module"/>
    <property type="match status" value="1"/>
</dbReference>
<comment type="cofactor">
    <cofactor evidence="11">
        <name>[2Fe-2S] cluster</name>
        <dbReference type="ChEBI" id="CHEBI:190135"/>
    </cofactor>
    <text evidence="11">Binds 1 [2Fe-2S] cluster per subunit.</text>
</comment>
<accession>A0A9D1H7K0</accession>
<keyword evidence="2 11" id="KW-0813">Transport</keyword>
<proteinExistence type="inferred from homology"/>
<dbReference type="Pfam" id="PF10418">
    <property type="entry name" value="DHODB_Fe-S_bind"/>
    <property type="match status" value="1"/>
</dbReference>
<comment type="cofactor">
    <cofactor evidence="13">
        <name>[2Fe-2S] cluster</name>
        <dbReference type="ChEBI" id="CHEBI:190135"/>
    </cofactor>
    <text evidence="13">Binds 1 [2Fe-2S] cluster per subunit.</text>
</comment>
<evidence type="ECO:0000256" key="5">
    <source>
        <dbReference type="ARBA" id="ARBA00022723"/>
    </source>
</evidence>
<evidence type="ECO:0000256" key="9">
    <source>
        <dbReference type="ARBA" id="ARBA00023004"/>
    </source>
</evidence>
<evidence type="ECO:0000256" key="11">
    <source>
        <dbReference type="HAMAP-Rule" id="MF_01211"/>
    </source>
</evidence>
<evidence type="ECO:0000256" key="6">
    <source>
        <dbReference type="ARBA" id="ARBA00022827"/>
    </source>
</evidence>
<evidence type="ECO:0000256" key="7">
    <source>
        <dbReference type="ARBA" id="ARBA00022975"/>
    </source>
</evidence>
<dbReference type="SUPFAM" id="SSF52343">
    <property type="entry name" value="Ferredoxin reductase-like, C-terminal NADP-linked domain"/>
    <property type="match status" value="1"/>
</dbReference>
<dbReference type="PROSITE" id="PS51384">
    <property type="entry name" value="FAD_FR"/>
    <property type="match status" value="1"/>
</dbReference>
<evidence type="ECO:0000256" key="12">
    <source>
        <dbReference type="PIRSR" id="PIRSR006816-1"/>
    </source>
</evidence>
<reference evidence="15" key="1">
    <citation type="submission" date="2020-10" db="EMBL/GenBank/DDBJ databases">
        <authorList>
            <person name="Gilroy R."/>
        </authorList>
    </citation>
    <scope>NUCLEOTIDE SEQUENCE</scope>
    <source>
        <strain evidence="15">ChiBcec7-5410</strain>
    </source>
</reference>
<dbReference type="GO" id="GO:0009055">
    <property type="term" value="F:electron transfer activity"/>
    <property type="evidence" value="ECO:0007669"/>
    <property type="project" value="UniProtKB-UniRule"/>
</dbReference>
<dbReference type="InterPro" id="IPR012165">
    <property type="entry name" value="Cyt_c3_hydrogenase_gsu"/>
</dbReference>
<dbReference type="InterPro" id="IPR039261">
    <property type="entry name" value="FNR_nucleotide-bd"/>
</dbReference>
<keyword evidence="9 11" id="KW-0408">Iron</keyword>
<evidence type="ECO:0000256" key="3">
    <source>
        <dbReference type="ARBA" id="ARBA00022630"/>
    </source>
</evidence>
<comment type="function">
    <text evidence="11">Responsible for channeling the electrons from the oxidation of dihydroorotate from the FMN redox center in the PyrD type B subunit to the ultimate electron acceptor NAD(+).</text>
</comment>
<feature type="binding site" evidence="11 12">
    <location>
        <begin position="51"/>
        <end position="54"/>
    </location>
    <ligand>
        <name>FAD</name>
        <dbReference type="ChEBI" id="CHEBI:57692"/>
    </ligand>
</feature>
<sequence>MAYIQDVFPIVQKKNLAKNIFDLTISCPQIAAEANPGQFVHVKAPGFQLRRPISICGIDKAKGTIRIVFEIRGEGTEKIAGLNPGDLIDILGPLGHGYTILPPESKVVVIGGGIGVPPLLQTAAAYGENATAIIGFRNAAAVILKEDFEKNGARVILCTDDGTAGMHGFVTAALQKLLEEEKPDLICACGPTPMLKGVAAMAEEKGIACEISLEERMACGVGACLGCACKTVKNGVEGYSHVCKDGPVFNSKEVRF</sequence>
<keyword evidence="8 11" id="KW-0249">Electron transport</keyword>
<evidence type="ECO:0000256" key="8">
    <source>
        <dbReference type="ARBA" id="ARBA00022982"/>
    </source>
</evidence>
<comment type="pathway">
    <text evidence="11">Pyrimidine metabolism; UMP biosynthesis via de novo pathway; orotate from (S)-dihydroorotate (NAD(+) route): step 1/1.</text>
</comment>
<dbReference type="Pfam" id="PF00970">
    <property type="entry name" value="FAD_binding_6"/>
    <property type="match status" value="1"/>
</dbReference>
<keyword evidence="3 11" id="KW-0285">Flavoprotein</keyword>
<evidence type="ECO:0000256" key="10">
    <source>
        <dbReference type="ARBA" id="ARBA00023014"/>
    </source>
</evidence>
<dbReference type="HAMAP" id="MF_01211">
    <property type="entry name" value="DHODB_Fe_S_bind"/>
    <property type="match status" value="1"/>
</dbReference>
<feature type="binding site" evidence="11 13">
    <location>
        <position position="219"/>
    </location>
    <ligand>
        <name>[2Fe-2S] cluster</name>
        <dbReference type="ChEBI" id="CHEBI:190135"/>
    </ligand>
</feature>
<dbReference type="Gene3D" id="2.40.30.10">
    <property type="entry name" value="Translation factors"/>
    <property type="match status" value="1"/>
</dbReference>
<comment type="caution">
    <text evidence="11">Lacks conserved residue(s) required for the propagation of feature annotation.</text>
</comment>
<feature type="binding site" evidence="11 13">
    <location>
        <position position="224"/>
    </location>
    <ligand>
        <name>[2Fe-2S] cluster</name>
        <dbReference type="ChEBI" id="CHEBI:190135"/>
    </ligand>
</feature>
<keyword evidence="10 11" id="KW-0411">Iron-sulfur</keyword>
<keyword evidence="4 11" id="KW-0001">2Fe-2S</keyword>
<comment type="similarity">
    <text evidence="1 11">Belongs to the PyrK family.</text>
</comment>
<dbReference type="SUPFAM" id="SSF63380">
    <property type="entry name" value="Riboflavin synthase domain-like"/>
    <property type="match status" value="1"/>
</dbReference>
<dbReference type="AlphaFoldDB" id="A0A9D1H7K0"/>
<dbReference type="InterPro" id="IPR023455">
    <property type="entry name" value="Dihydroorotate_DHASE_ETsu"/>
</dbReference>
<keyword evidence="5 11" id="KW-0479">Metal-binding</keyword>
<dbReference type="GO" id="GO:0044205">
    <property type="term" value="P:'de novo' UMP biosynthetic process"/>
    <property type="evidence" value="ECO:0007669"/>
    <property type="project" value="UniProtKB-UniRule"/>
</dbReference>
<dbReference type="InterPro" id="IPR017938">
    <property type="entry name" value="Riboflavin_synthase-like_b-brl"/>
</dbReference>
<dbReference type="InterPro" id="IPR017927">
    <property type="entry name" value="FAD-bd_FR_type"/>
</dbReference>
<dbReference type="InterPro" id="IPR008333">
    <property type="entry name" value="Cbr1-like_FAD-bd_dom"/>
</dbReference>
<dbReference type="PIRSF" id="PIRSF006816">
    <property type="entry name" value="Cyc3_hyd_g"/>
    <property type="match status" value="1"/>
</dbReference>
<dbReference type="InterPro" id="IPR050353">
    <property type="entry name" value="PyrK_electron_transfer"/>
</dbReference>
<evidence type="ECO:0000313" key="15">
    <source>
        <dbReference type="EMBL" id="HIT94069.1"/>
    </source>
</evidence>
<feature type="binding site" evidence="11 12">
    <location>
        <begin position="75"/>
        <end position="76"/>
    </location>
    <ligand>
        <name>FAD</name>
        <dbReference type="ChEBI" id="CHEBI:57692"/>
    </ligand>
</feature>
<dbReference type="GO" id="GO:0046872">
    <property type="term" value="F:metal ion binding"/>
    <property type="evidence" value="ECO:0007669"/>
    <property type="project" value="UniProtKB-KW"/>
</dbReference>
<evidence type="ECO:0000259" key="14">
    <source>
        <dbReference type="PROSITE" id="PS51384"/>
    </source>
</evidence>
<keyword evidence="6 11" id="KW-0274">FAD</keyword>
<feature type="binding site" evidence="11 13">
    <location>
        <position position="243"/>
    </location>
    <ligand>
        <name>[2Fe-2S] cluster</name>
        <dbReference type="ChEBI" id="CHEBI:190135"/>
    </ligand>
</feature>
<reference evidence="15" key="2">
    <citation type="journal article" date="2021" name="PeerJ">
        <title>Extensive microbial diversity within the chicken gut microbiome revealed by metagenomics and culture.</title>
        <authorList>
            <person name="Gilroy R."/>
            <person name="Ravi A."/>
            <person name="Getino M."/>
            <person name="Pursley I."/>
            <person name="Horton D.L."/>
            <person name="Alikhan N.F."/>
            <person name="Baker D."/>
            <person name="Gharbi K."/>
            <person name="Hall N."/>
            <person name="Watson M."/>
            <person name="Adriaenssens E.M."/>
            <person name="Foster-Nyarko E."/>
            <person name="Jarju S."/>
            <person name="Secka A."/>
            <person name="Antonio M."/>
            <person name="Oren A."/>
            <person name="Chaudhuri R.R."/>
            <person name="La Ragione R."/>
            <person name="Hildebrand F."/>
            <person name="Pallen M.J."/>
        </authorList>
    </citation>
    <scope>NUCLEOTIDE SEQUENCE</scope>
    <source>
        <strain evidence="15">ChiBcec7-5410</strain>
    </source>
</reference>
<evidence type="ECO:0000256" key="4">
    <source>
        <dbReference type="ARBA" id="ARBA00022714"/>
    </source>
</evidence>
<dbReference type="EMBL" id="DVLW01000074">
    <property type="protein sequence ID" value="HIT94069.1"/>
    <property type="molecule type" value="Genomic_DNA"/>
</dbReference>
<dbReference type="GO" id="GO:0050660">
    <property type="term" value="F:flavin adenine dinucleotide binding"/>
    <property type="evidence" value="ECO:0007669"/>
    <property type="project" value="InterPro"/>
</dbReference>
<evidence type="ECO:0000256" key="13">
    <source>
        <dbReference type="PIRSR" id="PIRSR006816-2"/>
    </source>
</evidence>
<dbReference type="PANTHER" id="PTHR43513">
    <property type="entry name" value="DIHYDROOROTATE DEHYDROGENASE B (NAD(+)), ELECTRON TRANSFER SUBUNIT"/>
    <property type="match status" value="1"/>
</dbReference>
<dbReference type="GO" id="GO:0016491">
    <property type="term" value="F:oxidoreductase activity"/>
    <property type="evidence" value="ECO:0007669"/>
    <property type="project" value="InterPro"/>
</dbReference>
<comment type="caution">
    <text evidence="15">The sequence shown here is derived from an EMBL/GenBank/DDBJ whole genome shotgun (WGS) entry which is preliminary data.</text>
</comment>
<dbReference type="InterPro" id="IPR037117">
    <property type="entry name" value="Dihydroorotate_DH_ele_sf"/>
</dbReference>
<comment type="subunit">
    <text evidence="11">Heterotetramer of 2 PyrK and 2 PyrD type B subunits.</text>
</comment>
<organism evidence="15 16">
    <name type="scientific">Candidatus Faecivivens stercoripullorum</name>
    <dbReference type="NCBI Taxonomy" id="2840805"/>
    <lineage>
        <taxon>Bacteria</taxon>
        <taxon>Bacillati</taxon>
        <taxon>Bacillota</taxon>
        <taxon>Clostridia</taxon>
        <taxon>Eubacteriales</taxon>
        <taxon>Oscillospiraceae</taxon>
        <taxon>Oscillospiraceae incertae sedis</taxon>
        <taxon>Candidatus Faecivivens</taxon>
    </lineage>
</organism>